<dbReference type="AlphaFoldDB" id="A3IPZ2"/>
<gene>
    <name evidence="2" type="ORF">CY0110_05162</name>
</gene>
<dbReference type="OrthoDB" id="482635at2"/>
<proteinExistence type="predicted"/>
<sequence>MLSQFRKHYPEGSLVSELVTIDHGQYIVRVLLQNNGVTLGTGLAADNNIETAEDRARERALKSLELDHKPTEKVEKVIAQSSPSPQETSQPKPNIEVASPPPEKPIEPVTKVTKKEEPKEIEKEIPPSTKTTTETPTKSPKKQVKSTSNAKKTSPVEPEIEEKPLPIPVTPTETKIEETEIKENNIPTPEPIKEPEIEENPPMVEEEELDFSEIIARSNAELKRLKWTTEQGREYLIKTYGKRSRQVLSDEELLEFLRYLESLPTPA</sequence>
<feature type="region of interest" description="Disordered" evidence="1">
    <location>
        <begin position="66"/>
        <end position="203"/>
    </location>
</feature>
<accession>A3IPZ2</accession>
<evidence type="ECO:0000256" key="1">
    <source>
        <dbReference type="SAM" id="MobiDB-lite"/>
    </source>
</evidence>
<comment type="caution">
    <text evidence="2">The sequence shown here is derived from an EMBL/GenBank/DDBJ whole genome shotgun (WGS) entry which is preliminary data.</text>
</comment>
<organism evidence="2 3">
    <name type="scientific">Crocosphaera chwakensis CCY0110</name>
    <dbReference type="NCBI Taxonomy" id="391612"/>
    <lineage>
        <taxon>Bacteria</taxon>
        <taxon>Bacillati</taxon>
        <taxon>Cyanobacteriota</taxon>
        <taxon>Cyanophyceae</taxon>
        <taxon>Oscillatoriophycideae</taxon>
        <taxon>Chroococcales</taxon>
        <taxon>Aphanothecaceae</taxon>
        <taxon>Crocosphaera</taxon>
        <taxon>Crocosphaera chwakensis</taxon>
    </lineage>
</organism>
<dbReference type="RefSeq" id="WP_008275457.1">
    <property type="nucleotide sequence ID" value="NZ_AAXW01000014.1"/>
</dbReference>
<dbReference type="eggNOG" id="ENOG5031IQT">
    <property type="taxonomic scope" value="Bacteria"/>
</dbReference>
<dbReference type="Proteomes" id="UP000003781">
    <property type="component" value="Unassembled WGS sequence"/>
</dbReference>
<reference evidence="2 3" key="1">
    <citation type="submission" date="2007-03" db="EMBL/GenBank/DDBJ databases">
        <authorList>
            <person name="Stal L."/>
            <person name="Ferriera S."/>
            <person name="Johnson J."/>
            <person name="Kravitz S."/>
            <person name="Beeson K."/>
            <person name="Sutton G."/>
            <person name="Rogers Y.-H."/>
            <person name="Friedman R."/>
            <person name="Frazier M."/>
            <person name="Venter J.C."/>
        </authorList>
    </citation>
    <scope>NUCLEOTIDE SEQUENCE [LARGE SCALE GENOMIC DNA]</scope>
    <source>
        <strain evidence="2 3">CCY0110</strain>
    </source>
</reference>
<feature type="compositionally biased region" description="Basic and acidic residues" evidence="1">
    <location>
        <begin position="174"/>
        <end position="183"/>
    </location>
</feature>
<protein>
    <submittedName>
        <fullName evidence="2">Uncharacterized protein</fullName>
    </submittedName>
</protein>
<name>A3IPZ2_9CHRO</name>
<feature type="compositionally biased region" description="Basic and acidic residues" evidence="1">
    <location>
        <begin position="66"/>
        <end position="76"/>
    </location>
</feature>
<feature type="compositionally biased region" description="Basic and acidic residues" evidence="1">
    <location>
        <begin position="113"/>
        <end position="125"/>
    </location>
</feature>
<feature type="compositionally biased region" description="Low complexity" evidence="1">
    <location>
        <begin position="126"/>
        <end position="138"/>
    </location>
</feature>
<keyword evidence="3" id="KW-1185">Reference proteome</keyword>
<dbReference type="EMBL" id="AAXW01000014">
    <property type="protein sequence ID" value="EAZ91332.1"/>
    <property type="molecule type" value="Genomic_DNA"/>
</dbReference>
<feature type="compositionally biased region" description="Low complexity" evidence="1">
    <location>
        <begin position="80"/>
        <end position="93"/>
    </location>
</feature>
<evidence type="ECO:0000313" key="3">
    <source>
        <dbReference type="Proteomes" id="UP000003781"/>
    </source>
</evidence>
<evidence type="ECO:0000313" key="2">
    <source>
        <dbReference type="EMBL" id="EAZ91332.1"/>
    </source>
</evidence>